<evidence type="ECO:0000313" key="3">
    <source>
        <dbReference type="Proteomes" id="UP000063699"/>
    </source>
</evidence>
<dbReference type="Proteomes" id="UP000063699">
    <property type="component" value="Chromosome"/>
</dbReference>
<evidence type="ECO:0000259" key="1">
    <source>
        <dbReference type="Pfam" id="PF13349"/>
    </source>
</evidence>
<sequence length="272" mass="28163">MLGVCAIGVGTLLLSGCDGFRVNSSNFSDTTDITQKIASVRIDNGSGAVRIRTGATSSVKRTVYYRSDNKPGQTHRVEGDTLVLNECDQNNCSVDYEVTLAAAAKVMGENRSGEVEVTGMSEVGVRAGSGDIRIKDVPGPVTVNVRSGRAELANLGQSAVVEASSGDVVVNGVKGDVTIKAHSGGTEATGVEGKASISSASGDVRLDMVTAQSAKVTAQSGTINVLVPRGQAYRANVTTSSGDKTINVDTSPDSKYVLDLEARSGDVQVDYR</sequence>
<dbReference type="AlphaFoldDB" id="A0A0N9IG47"/>
<reference evidence="2 3" key="1">
    <citation type="submission" date="2015-07" db="EMBL/GenBank/DDBJ databases">
        <title>Genome sequencing of Kibdelosporangium phytohabitans.</title>
        <authorList>
            <person name="Qin S."/>
            <person name="Xing K."/>
        </authorList>
    </citation>
    <scope>NUCLEOTIDE SEQUENCE [LARGE SCALE GENOMIC DNA]</scope>
    <source>
        <strain evidence="2 3">KLBMP1111</strain>
    </source>
</reference>
<organism evidence="2 3">
    <name type="scientific">Kibdelosporangium phytohabitans</name>
    <dbReference type="NCBI Taxonomy" id="860235"/>
    <lineage>
        <taxon>Bacteria</taxon>
        <taxon>Bacillati</taxon>
        <taxon>Actinomycetota</taxon>
        <taxon>Actinomycetes</taxon>
        <taxon>Pseudonocardiales</taxon>
        <taxon>Pseudonocardiaceae</taxon>
        <taxon>Kibdelosporangium</taxon>
    </lineage>
</organism>
<dbReference type="STRING" id="860235.AOZ06_52140"/>
<dbReference type="KEGG" id="kphy:AOZ06_52140"/>
<gene>
    <name evidence="2" type="ORF">AOZ06_52140</name>
</gene>
<keyword evidence="3" id="KW-1185">Reference proteome</keyword>
<name>A0A0N9IG47_9PSEU</name>
<dbReference type="Pfam" id="PF13349">
    <property type="entry name" value="DUF4097"/>
    <property type="match status" value="1"/>
</dbReference>
<proteinExistence type="predicted"/>
<evidence type="ECO:0000313" key="2">
    <source>
        <dbReference type="EMBL" id="ALG14301.1"/>
    </source>
</evidence>
<dbReference type="InterPro" id="IPR025164">
    <property type="entry name" value="Toastrack_DUF4097"/>
</dbReference>
<dbReference type="EMBL" id="CP012752">
    <property type="protein sequence ID" value="ALG14301.1"/>
    <property type="molecule type" value="Genomic_DNA"/>
</dbReference>
<accession>A0A0N9IG47</accession>
<feature type="domain" description="DUF4097" evidence="1">
    <location>
        <begin position="40"/>
        <end position="271"/>
    </location>
</feature>
<protein>
    <recommendedName>
        <fullName evidence="1">DUF4097 domain-containing protein</fullName>
    </recommendedName>
</protein>